<dbReference type="Pfam" id="PF00144">
    <property type="entry name" value="Beta-lactamase"/>
    <property type="match status" value="1"/>
</dbReference>
<dbReference type="InterPro" id="IPR021860">
    <property type="entry name" value="Peptidase_S12_Pab87-rel_C"/>
</dbReference>
<dbReference type="InterPro" id="IPR050491">
    <property type="entry name" value="AmpC-like"/>
</dbReference>
<feature type="domain" description="Beta-lactamase-related" evidence="2">
    <location>
        <begin position="27"/>
        <end position="360"/>
    </location>
</feature>
<dbReference type="PANTHER" id="PTHR46825:SF15">
    <property type="entry name" value="BETA-LACTAMASE-RELATED DOMAIN-CONTAINING PROTEIN"/>
    <property type="match status" value="1"/>
</dbReference>
<dbReference type="PANTHER" id="PTHR46825">
    <property type="entry name" value="D-ALANYL-D-ALANINE-CARBOXYPEPTIDASE/ENDOPEPTIDASE AMPH"/>
    <property type="match status" value="1"/>
</dbReference>
<dbReference type="EMBL" id="RQVR01000015">
    <property type="protein sequence ID" value="RRJ89606.1"/>
    <property type="molecule type" value="Genomic_DNA"/>
</dbReference>
<evidence type="ECO:0000256" key="1">
    <source>
        <dbReference type="SAM" id="SignalP"/>
    </source>
</evidence>
<dbReference type="RefSeq" id="WP_125013429.1">
    <property type="nucleotide sequence ID" value="NZ_RQVR01000015.1"/>
</dbReference>
<evidence type="ECO:0000259" key="2">
    <source>
        <dbReference type="Pfam" id="PF00144"/>
    </source>
</evidence>
<dbReference type="Gene3D" id="2.40.128.600">
    <property type="match status" value="1"/>
</dbReference>
<dbReference type="Gene3D" id="3.40.710.10">
    <property type="entry name" value="DD-peptidase/beta-lactamase superfamily"/>
    <property type="match status" value="1"/>
</dbReference>
<dbReference type="InterPro" id="IPR001466">
    <property type="entry name" value="Beta-lactam-related"/>
</dbReference>
<dbReference type="Pfam" id="PF11954">
    <property type="entry name" value="DUF3471"/>
    <property type="match status" value="1"/>
</dbReference>
<reference evidence="4 5" key="1">
    <citation type="submission" date="2018-11" db="EMBL/GenBank/DDBJ databases">
        <title>Flavobacterium sp. nov., YIM 102600 draft genome.</title>
        <authorList>
            <person name="Li G."/>
            <person name="Jiang Y."/>
        </authorList>
    </citation>
    <scope>NUCLEOTIDE SEQUENCE [LARGE SCALE GENOMIC DNA]</scope>
    <source>
        <strain evidence="4 5">YIM 102600</strain>
    </source>
</reference>
<dbReference type="AlphaFoldDB" id="A0A3P3W6M5"/>
<feature type="signal peptide" evidence="1">
    <location>
        <begin position="1"/>
        <end position="18"/>
    </location>
</feature>
<dbReference type="InterPro" id="IPR012338">
    <property type="entry name" value="Beta-lactam/transpept-like"/>
</dbReference>
<evidence type="ECO:0000313" key="5">
    <source>
        <dbReference type="Proteomes" id="UP000271937"/>
    </source>
</evidence>
<protein>
    <submittedName>
        <fullName evidence="4">Serine hydrolase</fullName>
    </submittedName>
</protein>
<keyword evidence="1" id="KW-0732">Signal</keyword>
<evidence type="ECO:0000313" key="4">
    <source>
        <dbReference type="EMBL" id="RRJ89606.1"/>
    </source>
</evidence>
<comment type="caution">
    <text evidence="4">The sequence shown here is derived from an EMBL/GenBank/DDBJ whole genome shotgun (WGS) entry which is preliminary data.</text>
</comment>
<feature type="domain" description="Peptidase S12 Pab87-related C-terminal" evidence="3">
    <location>
        <begin position="410"/>
        <end position="502"/>
    </location>
</feature>
<evidence type="ECO:0000259" key="3">
    <source>
        <dbReference type="Pfam" id="PF11954"/>
    </source>
</evidence>
<dbReference type="Proteomes" id="UP000271937">
    <property type="component" value="Unassembled WGS sequence"/>
</dbReference>
<accession>A0A3P3W6M5</accession>
<keyword evidence="5" id="KW-1185">Reference proteome</keyword>
<proteinExistence type="predicted"/>
<organism evidence="4 5">
    <name type="scientific">Flavobacterium macacae</name>
    <dbReference type="NCBI Taxonomy" id="2488993"/>
    <lineage>
        <taxon>Bacteria</taxon>
        <taxon>Pseudomonadati</taxon>
        <taxon>Bacteroidota</taxon>
        <taxon>Flavobacteriia</taxon>
        <taxon>Flavobacteriales</taxon>
        <taxon>Flavobacteriaceae</taxon>
        <taxon>Flavobacterium</taxon>
    </lineage>
</organism>
<dbReference type="GO" id="GO:0016787">
    <property type="term" value="F:hydrolase activity"/>
    <property type="evidence" value="ECO:0007669"/>
    <property type="project" value="UniProtKB-KW"/>
</dbReference>
<dbReference type="SUPFAM" id="SSF56601">
    <property type="entry name" value="beta-lactamase/transpeptidase-like"/>
    <property type="match status" value="1"/>
</dbReference>
<dbReference type="OrthoDB" id="1522765at2"/>
<feature type="chain" id="PRO_5018293961" evidence="1">
    <location>
        <begin position="19"/>
        <end position="506"/>
    </location>
</feature>
<keyword evidence="4" id="KW-0378">Hydrolase</keyword>
<gene>
    <name evidence="4" type="ORF">EG849_12510</name>
</gene>
<sequence length="506" mass="56940">MKYKIALAGLLFSLNSFAQITSSQIDEVVAKTLTTFDVPGIAVAVIKDGKVIHSKGYGVKSIITKEKVDENTLFGIASNSKAFTSASLAILVDEGKINWDDKVVKYLPNFKMYNDYVTAEFTIRDLLTHRSGLGLGAGDLMIWPDGSDFKAKDIIENIQYLKPVSGFRTKYDYDNLLYIIAGEVVHRVSGQTWNEFVETRFFSPLGMQNSGSTWIRVKDTSNVIAPHVPIDGKLKVITRYKNTTFDAAAGIYSSVNDMSKWAIMQLNKGKFNGKQLISEKQHTEMWTPQTLMPNKTMAPYNSLFKSYGLGWQITDVKGKLQVSHTGGLEGIVTQVTLIPELNLGIIVLTNQQSGAAFSAITNTIKDSYLGIEPIDHIADFSKKAKASEEKADKVTEEVWAAVAKNKKQKIDFQKYIGTYKDNWLGEVVISEKKGKLYFASKRSPQLSGEIFFYKDTNFVVKWDNRYFHADAHIFFENNNSEFKMKPISPSTDFSYDFQDLHFFKTQ</sequence>
<name>A0A3P3W6M5_9FLAO</name>